<proteinExistence type="predicted"/>
<dbReference type="GO" id="GO:0005886">
    <property type="term" value="C:plasma membrane"/>
    <property type="evidence" value="ECO:0007669"/>
    <property type="project" value="TreeGrafter"/>
</dbReference>
<gene>
    <name evidence="2" type="ORF">UW25_C0008G0004</name>
</gene>
<evidence type="ECO:0008006" key="4">
    <source>
        <dbReference type="Google" id="ProtNLM"/>
    </source>
</evidence>
<reference evidence="2 3" key="1">
    <citation type="journal article" date="2015" name="Nature">
        <title>rRNA introns, odd ribosomes, and small enigmatic genomes across a large radiation of phyla.</title>
        <authorList>
            <person name="Brown C.T."/>
            <person name="Hug L.A."/>
            <person name="Thomas B.C."/>
            <person name="Sharon I."/>
            <person name="Castelle C.J."/>
            <person name="Singh A."/>
            <person name="Wilkins M.J."/>
            <person name="Williams K.H."/>
            <person name="Banfield J.F."/>
        </authorList>
    </citation>
    <scope>NUCLEOTIDE SEQUENCE [LARGE SCALE GENOMIC DNA]</scope>
</reference>
<feature type="transmembrane region" description="Helical" evidence="1">
    <location>
        <begin position="20"/>
        <end position="46"/>
    </location>
</feature>
<sequence length="360" mass="38944">MNQPALWSFEGRASRSKFWLVFLLSIFVSIVVLLFTLLATPALILMGAFSPVVASVVSILLNVLLIPIWIISIATTVRRFHDRNKSGWWYLIALVPIIGFFWIFIECGFLKGTIGANNFGEEEGGSAGGTGTMGTVSTLSTGGTSPTKLIISILLVIILVALVGRAIWAYQAVRNDALIANISLDIGGGTENPAKFSVNGVETATITGTSFSVPNIESTTVKPTTNQVKSEIDKYDVELYTLRQGVTSVSKIIDGINRTITYTRSMNSIERKVNFSRPDGSSNTLTATIDLDAKDKLPAAINEMEDEFARDCKNASTKECSASKMTLDYIKANCVAIQTNEEVSACMIAGVMSAWANQNQ</sequence>
<protein>
    <recommendedName>
        <fullName evidence="4">DUF805 domain-containing protein</fullName>
    </recommendedName>
</protein>
<comment type="caution">
    <text evidence="2">The sequence shown here is derived from an EMBL/GenBank/DDBJ whole genome shotgun (WGS) entry which is preliminary data.</text>
</comment>
<feature type="transmembrane region" description="Helical" evidence="1">
    <location>
        <begin position="149"/>
        <end position="168"/>
    </location>
</feature>
<feature type="transmembrane region" description="Helical" evidence="1">
    <location>
        <begin position="87"/>
        <end position="105"/>
    </location>
</feature>
<dbReference type="InterPro" id="IPR008523">
    <property type="entry name" value="DUF805"/>
</dbReference>
<dbReference type="Pfam" id="PF05656">
    <property type="entry name" value="DUF805"/>
    <property type="match status" value="1"/>
</dbReference>
<organism evidence="2 3">
    <name type="scientific">Candidatus Nomurabacteria bacterium GW2011_GWB1_44_12</name>
    <dbReference type="NCBI Taxonomy" id="1618748"/>
    <lineage>
        <taxon>Bacteria</taxon>
        <taxon>Candidatus Nomuraibacteriota</taxon>
    </lineage>
</organism>
<dbReference type="EMBL" id="LCHP01000008">
    <property type="protein sequence ID" value="KKT36373.1"/>
    <property type="molecule type" value="Genomic_DNA"/>
</dbReference>
<evidence type="ECO:0000313" key="3">
    <source>
        <dbReference type="Proteomes" id="UP000033815"/>
    </source>
</evidence>
<name>A0A837IA16_9BACT</name>
<keyword evidence="1" id="KW-0812">Transmembrane</keyword>
<accession>A0A837IA16</accession>
<evidence type="ECO:0000256" key="1">
    <source>
        <dbReference type="SAM" id="Phobius"/>
    </source>
</evidence>
<keyword evidence="1" id="KW-0472">Membrane</keyword>
<feature type="transmembrane region" description="Helical" evidence="1">
    <location>
        <begin position="52"/>
        <end position="75"/>
    </location>
</feature>
<dbReference type="PANTHER" id="PTHR34980">
    <property type="entry name" value="INNER MEMBRANE PROTEIN-RELATED-RELATED"/>
    <property type="match status" value="1"/>
</dbReference>
<dbReference type="AlphaFoldDB" id="A0A837IA16"/>
<keyword evidence="1" id="KW-1133">Transmembrane helix</keyword>
<dbReference type="Proteomes" id="UP000033815">
    <property type="component" value="Unassembled WGS sequence"/>
</dbReference>
<evidence type="ECO:0000313" key="2">
    <source>
        <dbReference type="EMBL" id="KKT36373.1"/>
    </source>
</evidence>